<comment type="caution">
    <text evidence="1">The sequence shown here is derived from an EMBL/GenBank/DDBJ whole genome shotgun (WGS) entry which is preliminary data.</text>
</comment>
<evidence type="ECO:0000313" key="2">
    <source>
        <dbReference type="Proteomes" id="UP001638806"/>
    </source>
</evidence>
<dbReference type="Proteomes" id="UP001638806">
    <property type="component" value="Unassembled WGS sequence"/>
</dbReference>
<accession>A0ACC4DBU7</accession>
<protein>
    <submittedName>
        <fullName evidence="1">Uncharacterized protein</fullName>
    </submittedName>
</protein>
<evidence type="ECO:0000313" key="1">
    <source>
        <dbReference type="EMBL" id="KAL3953312.1"/>
    </source>
</evidence>
<name>A0ACC4DBU7_PURLI</name>
<sequence length="284" mass="31717">MAAAPAPALTDEQLERYLAHVGYPRERHAADPLALVTELMARQISRVPFESFALHYSQQRVVSLDLDALFDKIVVRRRGGYCMELNGFFAAVLRRLGFTVLNVGARVQVGGGVYSGWTHMINLVTIAGQRYAVDVGFGRDEALIPCRSSTASTHGPAQRLWVYSSQAAPGAEWVERNAFSEVEWFAEDYRVSNYHTMFNPTSFFVQNVLAFRGVLNEESGRVEGLLTLLRDTVKRQMAGDGEAEVVETLKSEEERVKALDKYFGVELTPQEQRGIRGLPSELRG</sequence>
<keyword evidence="2" id="KW-1185">Reference proteome</keyword>
<reference evidence="1" key="1">
    <citation type="submission" date="2024-12" db="EMBL/GenBank/DDBJ databases">
        <title>Comparative genomics and development of molecular markers within Purpureocillium lilacinum and among Purpureocillium species.</title>
        <authorList>
            <person name="Yeh Z.-Y."/>
            <person name="Ni N.-T."/>
            <person name="Lo P.-H."/>
            <person name="Mushyakhwo K."/>
            <person name="Lin C.-F."/>
            <person name="Nai Y.-S."/>
        </authorList>
    </citation>
    <scope>NUCLEOTIDE SEQUENCE</scope>
    <source>
        <strain evidence="1">NCHU-NPUST-175</strain>
    </source>
</reference>
<proteinExistence type="predicted"/>
<gene>
    <name evidence="1" type="ORF">ACCO45_013255</name>
</gene>
<dbReference type="EMBL" id="JBGNUJ010000012">
    <property type="protein sequence ID" value="KAL3953312.1"/>
    <property type="molecule type" value="Genomic_DNA"/>
</dbReference>
<organism evidence="1 2">
    <name type="scientific">Purpureocillium lilacinum</name>
    <name type="common">Paecilomyces lilacinus</name>
    <dbReference type="NCBI Taxonomy" id="33203"/>
    <lineage>
        <taxon>Eukaryota</taxon>
        <taxon>Fungi</taxon>
        <taxon>Dikarya</taxon>
        <taxon>Ascomycota</taxon>
        <taxon>Pezizomycotina</taxon>
        <taxon>Sordariomycetes</taxon>
        <taxon>Hypocreomycetidae</taxon>
        <taxon>Hypocreales</taxon>
        <taxon>Ophiocordycipitaceae</taxon>
        <taxon>Purpureocillium</taxon>
    </lineage>
</organism>